<reference evidence="7 8" key="1">
    <citation type="journal article" date="2012" name="BMC Genomics">
        <title>Comparative genomic analysis and phylogenetic position of Theileria equi.</title>
        <authorList>
            <person name="Kappmeyer L.S."/>
            <person name="Thiagarajan M."/>
            <person name="Herndon D.R."/>
            <person name="Ramsay J.D."/>
            <person name="Caler E."/>
            <person name="Djikeng A."/>
            <person name="Gillespie J.J."/>
            <person name="Lau A.O."/>
            <person name="Roalson E.H."/>
            <person name="Silva J.C."/>
            <person name="Silva M.G."/>
            <person name="Suarez C.E."/>
            <person name="Ueti M.W."/>
            <person name="Nene V.M."/>
            <person name="Mealey R.H."/>
            <person name="Knowles D.P."/>
            <person name="Brayton K.A."/>
        </authorList>
    </citation>
    <scope>NUCLEOTIDE SEQUENCE [LARGE SCALE GENOMIC DNA]</scope>
    <source>
        <strain evidence="7 8">WA</strain>
    </source>
</reference>
<dbReference type="GO" id="GO:0005198">
    <property type="term" value="F:structural molecule activity"/>
    <property type="evidence" value="ECO:0007669"/>
    <property type="project" value="InterPro"/>
</dbReference>
<keyword evidence="5" id="KW-0653">Protein transport</keyword>
<protein>
    <submittedName>
        <fullName evidence="7">Uncharacterized protein</fullName>
    </submittedName>
</protein>
<evidence type="ECO:0000256" key="3">
    <source>
        <dbReference type="ARBA" id="ARBA00022574"/>
    </source>
</evidence>
<dbReference type="EMBL" id="ACOU01000008">
    <property type="protein sequence ID" value="EKX71999.1"/>
    <property type="molecule type" value="Genomic_DNA"/>
</dbReference>
<dbReference type="GO" id="GO:0015031">
    <property type="term" value="P:protein transport"/>
    <property type="evidence" value="ECO:0007669"/>
    <property type="project" value="UniProtKB-KW"/>
</dbReference>
<comment type="similarity">
    <text evidence="1">Belongs to the WD repeat SEC13 family.</text>
</comment>
<dbReference type="eggNOG" id="KOG1332">
    <property type="taxonomic scope" value="Eukaryota"/>
</dbReference>
<keyword evidence="4" id="KW-0677">Repeat</keyword>
<dbReference type="Gene3D" id="2.130.10.10">
    <property type="entry name" value="YVTN repeat-like/Quinoprotein amine dehydrogenase"/>
    <property type="match status" value="1"/>
</dbReference>
<dbReference type="Pfam" id="PF00400">
    <property type="entry name" value="WD40"/>
    <property type="match status" value="1"/>
</dbReference>
<dbReference type="STRING" id="1537102.L1L9S2"/>
<dbReference type="OrthoDB" id="364224at2759"/>
<evidence type="ECO:0000256" key="6">
    <source>
        <dbReference type="PROSITE-ProRule" id="PRU00221"/>
    </source>
</evidence>
<accession>L1L9S2</accession>
<dbReference type="SUPFAM" id="SSF50978">
    <property type="entry name" value="WD40 repeat-like"/>
    <property type="match status" value="1"/>
</dbReference>
<dbReference type="InterPro" id="IPR036322">
    <property type="entry name" value="WD40_repeat_dom_sf"/>
</dbReference>
<evidence type="ECO:0000256" key="4">
    <source>
        <dbReference type="ARBA" id="ARBA00022737"/>
    </source>
</evidence>
<dbReference type="InterPro" id="IPR001680">
    <property type="entry name" value="WD40_rpt"/>
</dbReference>
<evidence type="ECO:0000256" key="2">
    <source>
        <dbReference type="ARBA" id="ARBA00022448"/>
    </source>
</evidence>
<dbReference type="RefSeq" id="XP_004831451.1">
    <property type="nucleotide sequence ID" value="XM_004831394.1"/>
</dbReference>
<gene>
    <name evidence="7" type="ORF">BEWA_016770</name>
</gene>
<feature type="repeat" description="WD" evidence="6">
    <location>
        <begin position="158"/>
        <end position="193"/>
    </location>
</feature>
<keyword evidence="8" id="KW-1185">Reference proteome</keyword>
<evidence type="ECO:0000256" key="1">
    <source>
        <dbReference type="ARBA" id="ARBA00010102"/>
    </source>
</evidence>
<proteinExistence type="inferred from homology"/>
<keyword evidence="3 6" id="KW-0853">WD repeat</keyword>
<evidence type="ECO:0000313" key="7">
    <source>
        <dbReference type="EMBL" id="EKX71999.1"/>
    </source>
</evidence>
<dbReference type="AlphaFoldDB" id="L1L9S2"/>
<dbReference type="Proteomes" id="UP000031512">
    <property type="component" value="Unassembled WGS sequence"/>
</dbReference>
<evidence type="ECO:0000313" key="8">
    <source>
        <dbReference type="Proteomes" id="UP000031512"/>
    </source>
</evidence>
<dbReference type="SMART" id="SM00320">
    <property type="entry name" value="WD40"/>
    <property type="match status" value="3"/>
</dbReference>
<dbReference type="VEuPathDB" id="PiroplasmaDB:BEWA_016770"/>
<dbReference type="PROSITE" id="PS50082">
    <property type="entry name" value="WD_REPEATS_2"/>
    <property type="match status" value="1"/>
</dbReference>
<dbReference type="GO" id="GO:0031080">
    <property type="term" value="C:nuclear pore outer ring"/>
    <property type="evidence" value="ECO:0007669"/>
    <property type="project" value="TreeGrafter"/>
</dbReference>
<evidence type="ECO:0000256" key="5">
    <source>
        <dbReference type="ARBA" id="ARBA00022927"/>
    </source>
</evidence>
<organism evidence="7 8">
    <name type="scientific">Theileria equi strain WA</name>
    <dbReference type="NCBI Taxonomy" id="1537102"/>
    <lineage>
        <taxon>Eukaryota</taxon>
        <taxon>Sar</taxon>
        <taxon>Alveolata</taxon>
        <taxon>Apicomplexa</taxon>
        <taxon>Aconoidasida</taxon>
        <taxon>Piroplasmida</taxon>
        <taxon>Theileriidae</taxon>
        <taxon>Theileria</taxon>
    </lineage>
</organism>
<sequence>MAVTSPDLTLNLNQLLPKPLQVQDLQYDYYSKYLAAACHSQTESKIVILVKEGLSPESCSLSPVSSITTKAGPLFVSWAPPNFGKLLVSVLADNTLVYYHGQASGSWTTLHENANVIKAISSLSAGDPHNGDLLVALGSLTGNVAVVSSRDGYSATTFFAHPGGVRCVAFNTPESESSLLLASGGIDGTVKIWHPVDGKFELVQTLALEQSKAVQQVVSICWSKDGQLAVSTLEGVCIFKKEDEWVHKQHIKLDTPGHTSFVTFSNDRIVLLQESQTQVYKKDEDGVFHPFTSLSG</sequence>
<comment type="caution">
    <text evidence="7">The sequence shown here is derived from an EMBL/GenBank/DDBJ whole genome shotgun (WGS) entry which is preliminary data.</text>
</comment>
<dbReference type="InterPro" id="IPR015943">
    <property type="entry name" value="WD40/YVTN_repeat-like_dom_sf"/>
</dbReference>
<dbReference type="GeneID" id="15804939"/>
<dbReference type="InterPro" id="IPR037363">
    <property type="entry name" value="Sec13/Seh1_fam"/>
</dbReference>
<dbReference type="KEGG" id="beq:BEWA_016770"/>
<dbReference type="PANTHER" id="PTHR11024">
    <property type="entry name" value="NUCLEAR PORE COMPLEX PROTEIN SEC13 / SEH1 FAMILY MEMBER"/>
    <property type="match status" value="1"/>
</dbReference>
<name>L1L9S2_THEEQ</name>
<keyword evidence="2" id="KW-0813">Transport</keyword>